<comment type="caution">
    <text evidence="3">The sequence shown here is derived from an EMBL/GenBank/DDBJ whole genome shotgun (WGS) entry which is preliminary data.</text>
</comment>
<evidence type="ECO:0000313" key="4">
    <source>
        <dbReference type="Proteomes" id="UP000550729"/>
    </source>
</evidence>
<feature type="compositionally biased region" description="Low complexity" evidence="1">
    <location>
        <begin position="35"/>
        <end position="54"/>
    </location>
</feature>
<feature type="region of interest" description="Disordered" evidence="1">
    <location>
        <begin position="35"/>
        <end position="56"/>
    </location>
</feature>
<organism evidence="3 4">
    <name type="scientific">Gordonia asplenii</name>
    <dbReference type="NCBI Taxonomy" id="2725283"/>
    <lineage>
        <taxon>Bacteria</taxon>
        <taxon>Bacillati</taxon>
        <taxon>Actinomycetota</taxon>
        <taxon>Actinomycetes</taxon>
        <taxon>Mycobacteriales</taxon>
        <taxon>Gordoniaceae</taxon>
        <taxon>Gordonia</taxon>
    </lineage>
</organism>
<dbReference type="Gene3D" id="3.40.710.10">
    <property type="entry name" value="DD-peptidase/beta-lactamase superfamily"/>
    <property type="match status" value="1"/>
</dbReference>
<keyword evidence="2" id="KW-0732">Signal</keyword>
<dbReference type="SUPFAM" id="SSF56601">
    <property type="entry name" value="beta-lactamase/transpeptidase-like"/>
    <property type="match status" value="1"/>
</dbReference>
<dbReference type="AlphaFoldDB" id="A0A848L0H6"/>
<proteinExistence type="predicted"/>
<name>A0A848L0H6_9ACTN</name>
<gene>
    <name evidence="3" type="ORF">HH308_22410</name>
</gene>
<evidence type="ECO:0000313" key="3">
    <source>
        <dbReference type="EMBL" id="NMO03972.1"/>
    </source>
</evidence>
<dbReference type="Proteomes" id="UP000550729">
    <property type="component" value="Unassembled WGS sequence"/>
</dbReference>
<protein>
    <recommendedName>
        <fullName evidence="5">Beta-lactamase class A</fullName>
    </recommendedName>
</protein>
<feature type="signal peptide" evidence="2">
    <location>
        <begin position="1"/>
        <end position="20"/>
    </location>
</feature>
<sequence>MSKRLSAMVAILACGAVALSACGQSSGGTTVTVTVTSSTPTSTSTTSAVSPTVSRPAPDAAALKQGWKKLKVSQPVSVSIAAVGNPSARIDLGTPLTEVAWSTIKVPLAIAAERHNNGPLTATTAAIQQSDNASAESLWASLGTAQQASAAVEKVLAEGGVTLDVPTTQLRSGFTVFGQTQWSVHDAATFAAQLPCLPDSSRVLGFMATVAGNQQWGAYAMSTPKATAVKGGWGPGVSSGYVVRQLAVITGKDGRQTAIAMTTSGPGTSLGSGESTLTQVAKWLNTNLKSLPSGTCAR</sequence>
<dbReference type="InterPro" id="IPR012338">
    <property type="entry name" value="Beta-lactam/transpept-like"/>
</dbReference>
<keyword evidence="4" id="KW-1185">Reference proteome</keyword>
<feature type="chain" id="PRO_5038612355" description="Beta-lactamase class A" evidence="2">
    <location>
        <begin position="21"/>
        <end position="298"/>
    </location>
</feature>
<evidence type="ECO:0000256" key="1">
    <source>
        <dbReference type="SAM" id="MobiDB-lite"/>
    </source>
</evidence>
<evidence type="ECO:0000256" key="2">
    <source>
        <dbReference type="SAM" id="SignalP"/>
    </source>
</evidence>
<dbReference type="EMBL" id="JABBNB010000029">
    <property type="protein sequence ID" value="NMO03972.1"/>
    <property type="molecule type" value="Genomic_DNA"/>
</dbReference>
<reference evidence="3 4" key="1">
    <citation type="submission" date="2020-04" db="EMBL/GenBank/DDBJ databases">
        <title>Gordonia sp. nov. TBRC 11910.</title>
        <authorList>
            <person name="Suriyachadkun C."/>
        </authorList>
    </citation>
    <scope>NUCLEOTIDE SEQUENCE [LARGE SCALE GENOMIC DNA]</scope>
    <source>
        <strain evidence="3 4">TBRC 11910</strain>
    </source>
</reference>
<accession>A0A848L0H6</accession>
<evidence type="ECO:0008006" key="5">
    <source>
        <dbReference type="Google" id="ProtNLM"/>
    </source>
</evidence>
<dbReference type="PROSITE" id="PS51257">
    <property type="entry name" value="PROKAR_LIPOPROTEIN"/>
    <property type="match status" value="1"/>
</dbReference>